<feature type="domain" description="PAC" evidence="14">
    <location>
        <begin position="231"/>
        <end position="281"/>
    </location>
</feature>
<evidence type="ECO:0000256" key="8">
    <source>
        <dbReference type="ARBA" id="ARBA00023012"/>
    </source>
</evidence>
<dbReference type="Gene3D" id="1.10.287.130">
    <property type="match status" value="1"/>
</dbReference>
<dbReference type="PROSITE" id="PS50110">
    <property type="entry name" value="RESPONSE_REGULATORY"/>
    <property type="match status" value="1"/>
</dbReference>
<dbReference type="GO" id="GO:0005524">
    <property type="term" value="F:ATP binding"/>
    <property type="evidence" value="ECO:0007669"/>
    <property type="project" value="UniProtKB-KW"/>
</dbReference>
<evidence type="ECO:0000256" key="9">
    <source>
        <dbReference type="PROSITE-ProRule" id="PRU00169"/>
    </source>
</evidence>
<evidence type="ECO:0000256" key="6">
    <source>
        <dbReference type="ARBA" id="ARBA00022777"/>
    </source>
</evidence>
<dbReference type="InterPro" id="IPR000014">
    <property type="entry name" value="PAS"/>
</dbReference>
<dbReference type="SUPFAM" id="SSF47384">
    <property type="entry name" value="Homodimeric domain of signal transducing histidine kinase"/>
    <property type="match status" value="1"/>
</dbReference>
<feature type="domain" description="PAS" evidence="13">
    <location>
        <begin position="182"/>
        <end position="218"/>
    </location>
</feature>
<keyword evidence="5" id="KW-0547">Nucleotide-binding</keyword>
<dbReference type="PRINTS" id="PR00344">
    <property type="entry name" value="BCTRLSENSOR"/>
</dbReference>
<evidence type="ECO:0000259" key="13">
    <source>
        <dbReference type="PROSITE" id="PS50112"/>
    </source>
</evidence>
<dbReference type="SUPFAM" id="SSF55874">
    <property type="entry name" value="ATPase domain of HSP90 chaperone/DNA topoisomerase II/histidine kinase"/>
    <property type="match status" value="1"/>
</dbReference>
<dbReference type="InterPro" id="IPR036097">
    <property type="entry name" value="HisK_dim/P_sf"/>
</dbReference>
<dbReference type="InterPro" id="IPR001610">
    <property type="entry name" value="PAC"/>
</dbReference>
<sequence>MSSMRPERLMNEGTTPQHPPRNSGRPEDASIVFSYYRYRRIFESLEDLYYEIDSEERIRVLSPSCYRLTGWKPEELIGMPVRYVYVDPKERDRILATLQRDGFTDNFITRLRRKDGTIVPVSINARLTHDEQGEPDGVSGMIRDITKILTTEQRLKESEAKFRTLAEACPFGILIYQNDRWVYANPAAERISGFRLEELVGNVFWDMVHPEDKALVMERGKARQRGENPQNTYELRIFDKNGMLKWVLLTGITIQYQGEPAGLIAVIDITERKRIEQEREAYKEQLHRSQKLESVGLLAGGIAHDLNNLLQPMMGYCELLLLDPSLGDRTRRYIQKFMETSEKAKDLVRRLMDFGMNQHLDIQPVNLNRIIRNFIDLIHRSLREDIRIITDLDESVARILADPGQVEQVIMNLAVNAQDAMPQGGTLILRTHPADVTETDFLPPDALIGETAVRMTVCDTGVGMDAETCARIFDPFFTTKEMGKGTGLGLAMVYGIVTRHGGRIRVRSEVGKGTMFDIDWPAALPVEEPHPSAFEGGGEPESLIGGTETILLAEDDESVREFAANLIQRLGYRVLSASSPESCLELARSETTIDLLLTDVIMPEMSGKRLHEHVAVLHPAIRVLYMSGHPEETIRKHGILTKDAALIQKPFTLHSLASRIREVLDGGSNGRQDHVSSSSSVSSLGPTDSYSRKTV</sequence>
<dbReference type="EC" id="2.7.13.3" evidence="2"/>
<dbReference type="SMART" id="SM00448">
    <property type="entry name" value="REC"/>
    <property type="match status" value="1"/>
</dbReference>
<dbReference type="InterPro" id="IPR004358">
    <property type="entry name" value="Sig_transdc_His_kin-like_C"/>
</dbReference>
<comment type="caution">
    <text evidence="15">The sequence shown here is derived from an EMBL/GenBank/DDBJ whole genome shotgun (WGS) entry which is preliminary data.</text>
</comment>
<dbReference type="SMART" id="SM00388">
    <property type="entry name" value="HisKA"/>
    <property type="match status" value="1"/>
</dbReference>
<dbReference type="GO" id="GO:0006355">
    <property type="term" value="P:regulation of DNA-templated transcription"/>
    <property type="evidence" value="ECO:0007669"/>
    <property type="project" value="InterPro"/>
</dbReference>
<name>A0A7C4W2F1_9BACT</name>
<keyword evidence="4" id="KW-0808">Transferase</keyword>
<feature type="domain" description="PAS" evidence="13">
    <location>
        <begin position="34"/>
        <end position="100"/>
    </location>
</feature>
<dbReference type="CDD" id="cd00130">
    <property type="entry name" value="PAS"/>
    <property type="match status" value="2"/>
</dbReference>
<evidence type="ECO:0000256" key="1">
    <source>
        <dbReference type="ARBA" id="ARBA00000085"/>
    </source>
</evidence>
<dbReference type="PROSITE" id="PS50113">
    <property type="entry name" value="PAC"/>
    <property type="match status" value="2"/>
</dbReference>
<dbReference type="Gene3D" id="3.30.450.20">
    <property type="entry name" value="PAS domain"/>
    <property type="match status" value="2"/>
</dbReference>
<dbReference type="SMART" id="SM00091">
    <property type="entry name" value="PAS"/>
    <property type="match status" value="2"/>
</dbReference>
<dbReference type="SUPFAM" id="SSF55785">
    <property type="entry name" value="PYP-like sensor domain (PAS domain)"/>
    <property type="match status" value="2"/>
</dbReference>
<dbReference type="Pfam" id="PF02518">
    <property type="entry name" value="HATPase_c"/>
    <property type="match status" value="1"/>
</dbReference>
<evidence type="ECO:0000256" key="2">
    <source>
        <dbReference type="ARBA" id="ARBA00012438"/>
    </source>
</evidence>
<evidence type="ECO:0000256" key="10">
    <source>
        <dbReference type="SAM" id="MobiDB-lite"/>
    </source>
</evidence>
<evidence type="ECO:0000256" key="4">
    <source>
        <dbReference type="ARBA" id="ARBA00022679"/>
    </source>
</evidence>
<evidence type="ECO:0000259" key="11">
    <source>
        <dbReference type="PROSITE" id="PS50109"/>
    </source>
</evidence>
<dbReference type="Pfam" id="PF00072">
    <property type="entry name" value="Response_reg"/>
    <property type="match status" value="1"/>
</dbReference>
<dbReference type="InterPro" id="IPR013655">
    <property type="entry name" value="PAS_fold_3"/>
</dbReference>
<dbReference type="InterPro" id="IPR001789">
    <property type="entry name" value="Sig_transdc_resp-reg_receiver"/>
</dbReference>
<dbReference type="Gene3D" id="3.40.50.2300">
    <property type="match status" value="1"/>
</dbReference>
<feature type="region of interest" description="Disordered" evidence="10">
    <location>
        <begin position="1"/>
        <end position="27"/>
    </location>
</feature>
<evidence type="ECO:0000256" key="5">
    <source>
        <dbReference type="ARBA" id="ARBA00022741"/>
    </source>
</evidence>
<dbReference type="PROSITE" id="PS50109">
    <property type="entry name" value="HIS_KIN"/>
    <property type="match status" value="1"/>
</dbReference>
<dbReference type="InterPro" id="IPR013767">
    <property type="entry name" value="PAS_fold"/>
</dbReference>
<keyword evidence="7" id="KW-0067">ATP-binding</keyword>
<dbReference type="InterPro" id="IPR005467">
    <property type="entry name" value="His_kinase_dom"/>
</dbReference>
<organism evidence="15">
    <name type="scientific">Desulfatirhabdium butyrativorans</name>
    <dbReference type="NCBI Taxonomy" id="340467"/>
    <lineage>
        <taxon>Bacteria</taxon>
        <taxon>Pseudomonadati</taxon>
        <taxon>Thermodesulfobacteriota</taxon>
        <taxon>Desulfobacteria</taxon>
        <taxon>Desulfobacterales</taxon>
        <taxon>Desulfatirhabdiaceae</taxon>
        <taxon>Desulfatirhabdium</taxon>
    </lineage>
</organism>
<keyword evidence="3 9" id="KW-0597">Phosphoprotein</keyword>
<feature type="modified residue" description="4-aspartylphosphate" evidence="9">
    <location>
        <position position="599"/>
    </location>
</feature>
<dbReference type="InterPro" id="IPR036890">
    <property type="entry name" value="HATPase_C_sf"/>
</dbReference>
<dbReference type="CDD" id="cd00082">
    <property type="entry name" value="HisKA"/>
    <property type="match status" value="1"/>
</dbReference>
<dbReference type="AlphaFoldDB" id="A0A7C4W2F1"/>
<feature type="domain" description="PAC" evidence="14">
    <location>
        <begin position="105"/>
        <end position="157"/>
    </location>
</feature>
<evidence type="ECO:0000313" key="15">
    <source>
        <dbReference type="EMBL" id="HGU34436.1"/>
    </source>
</evidence>
<dbReference type="SMART" id="SM00387">
    <property type="entry name" value="HATPase_c"/>
    <property type="match status" value="1"/>
</dbReference>
<keyword evidence="6 15" id="KW-0418">Kinase</keyword>
<gene>
    <name evidence="15" type="ORF">ENS29_16555</name>
</gene>
<evidence type="ECO:0000259" key="12">
    <source>
        <dbReference type="PROSITE" id="PS50110"/>
    </source>
</evidence>
<feature type="domain" description="Response regulatory" evidence="12">
    <location>
        <begin position="549"/>
        <end position="664"/>
    </location>
</feature>
<protein>
    <recommendedName>
        <fullName evidence="2">histidine kinase</fullName>
        <ecNumber evidence="2">2.7.13.3</ecNumber>
    </recommendedName>
</protein>
<feature type="compositionally biased region" description="Basic and acidic residues" evidence="10">
    <location>
        <begin position="1"/>
        <end position="10"/>
    </location>
</feature>
<reference evidence="15" key="1">
    <citation type="journal article" date="2020" name="mSystems">
        <title>Genome- and Community-Level Interaction Insights into Carbon Utilization and Element Cycling Functions of Hydrothermarchaeota in Hydrothermal Sediment.</title>
        <authorList>
            <person name="Zhou Z."/>
            <person name="Liu Y."/>
            <person name="Xu W."/>
            <person name="Pan J."/>
            <person name="Luo Z.H."/>
            <person name="Li M."/>
        </authorList>
    </citation>
    <scope>NUCLEOTIDE SEQUENCE [LARGE SCALE GENOMIC DNA]</scope>
    <source>
        <strain evidence="15">SpSt-477</strain>
    </source>
</reference>
<dbReference type="Pfam" id="PF00512">
    <property type="entry name" value="HisKA"/>
    <property type="match status" value="1"/>
</dbReference>
<dbReference type="PANTHER" id="PTHR43065:SF46">
    <property type="entry name" value="C4-DICARBOXYLATE TRANSPORT SENSOR PROTEIN DCTB"/>
    <property type="match status" value="1"/>
</dbReference>
<dbReference type="PANTHER" id="PTHR43065">
    <property type="entry name" value="SENSOR HISTIDINE KINASE"/>
    <property type="match status" value="1"/>
</dbReference>
<dbReference type="Pfam" id="PF00989">
    <property type="entry name" value="PAS"/>
    <property type="match status" value="1"/>
</dbReference>
<dbReference type="EMBL" id="DSUH01000378">
    <property type="protein sequence ID" value="HGU34436.1"/>
    <property type="molecule type" value="Genomic_DNA"/>
</dbReference>
<dbReference type="Gene3D" id="3.30.565.10">
    <property type="entry name" value="Histidine kinase-like ATPase, C-terminal domain"/>
    <property type="match status" value="1"/>
</dbReference>
<feature type="domain" description="Histidine kinase" evidence="11">
    <location>
        <begin position="301"/>
        <end position="524"/>
    </location>
</feature>
<dbReference type="InterPro" id="IPR011006">
    <property type="entry name" value="CheY-like_superfamily"/>
</dbReference>
<comment type="catalytic activity">
    <reaction evidence="1">
        <text>ATP + protein L-histidine = ADP + protein N-phospho-L-histidine.</text>
        <dbReference type="EC" id="2.7.13.3"/>
    </reaction>
</comment>
<evidence type="ECO:0000256" key="3">
    <source>
        <dbReference type="ARBA" id="ARBA00022553"/>
    </source>
</evidence>
<keyword evidence="8" id="KW-0902">Two-component regulatory system</keyword>
<feature type="compositionally biased region" description="Polar residues" evidence="10">
    <location>
        <begin position="684"/>
        <end position="695"/>
    </location>
</feature>
<dbReference type="GO" id="GO:0000155">
    <property type="term" value="F:phosphorelay sensor kinase activity"/>
    <property type="evidence" value="ECO:0007669"/>
    <property type="project" value="InterPro"/>
</dbReference>
<evidence type="ECO:0000259" key="14">
    <source>
        <dbReference type="PROSITE" id="PS50113"/>
    </source>
</evidence>
<dbReference type="PROSITE" id="PS50112">
    <property type="entry name" value="PAS"/>
    <property type="match status" value="2"/>
</dbReference>
<dbReference type="InterPro" id="IPR003594">
    <property type="entry name" value="HATPase_dom"/>
</dbReference>
<feature type="region of interest" description="Disordered" evidence="10">
    <location>
        <begin position="667"/>
        <end position="695"/>
    </location>
</feature>
<dbReference type="InterPro" id="IPR003661">
    <property type="entry name" value="HisK_dim/P_dom"/>
</dbReference>
<dbReference type="InterPro" id="IPR000700">
    <property type="entry name" value="PAS-assoc_C"/>
</dbReference>
<dbReference type="SUPFAM" id="SSF52172">
    <property type="entry name" value="CheY-like"/>
    <property type="match status" value="1"/>
</dbReference>
<dbReference type="SMART" id="SM00086">
    <property type="entry name" value="PAC"/>
    <property type="match status" value="2"/>
</dbReference>
<dbReference type="NCBIfam" id="TIGR00229">
    <property type="entry name" value="sensory_box"/>
    <property type="match status" value="2"/>
</dbReference>
<dbReference type="InterPro" id="IPR035965">
    <property type="entry name" value="PAS-like_dom_sf"/>
</dbReference>
<proteinExistence type="predicted"/>
<evidence type="ECO:0000256" key="7">
    <source>
        <dbReference type="ARBA" id="ARBA00022840"/>
    </source>
</evidence>
<dbReference type="Pfam" id="PF08447">
    <property type="entry name" value="PAS_3"/>
    <property type="match status" value="1"/>
</dbReference>
<accession>A0A7C4W2F1</accession>